<keyword evidence="4 5" id="KW-0472">Membrane</keyword>
<evidence type="ECO:0000256" key="2">
    <source>
        <dbReference type="ARBA" id="ARBA00022692"/>
    </source>
</evidence>
<dbReference type="PANTHER" id="PTHR43394:SF1">
    <property type="entry name" value="ATP-BINDING CASSETTE SUB-FAMILY B MEMBER 10, MITOCHONDRIAL"/>
    <property type="match status" value="1"/>
</dbReference>
<proteinExistence type="predicted"/>
<feature type="transmembrane region" description="Helical" evidence="5">
    <location>
        <begin position="86"/>
        <end position="111"/>
    </location>
</feature>
<feature type="transmembrane region" description="Helical" evidence="5">
    <location>
        <begin position="163"/>
        <end position="182"/>
    </location>
</feature>
<dbReference type="Gene3D" id="1.20.1560.10">
    <property type="entry name" value="ABC transporter type 1, transmembrane domain"/>
    <property type="match status" value="1"/>
</dbReference>
<gene>
    <name evidence="7" type="ORF">S06H3_41184</name>
</gene>
<dbReference type="PROSITE" id="PS50929">
    <property type="entry name" value="ABC_TM1F"/>
    <property type="match status" value="1"/>
</dbReference>
<dbReference type="EMBL" id="BARV01025350">
    <property type="protein sequence ID" value="GAI43457.1"/>
    <property type="molecule type" value="Genomic_DNA"/>
</dbReference>
<dbReference type="Pfam" id="PF00664">
    <property type="entry name" value="ABC_membrane"/>
    <property type="match status" value="1"/>
</dbReference>
<dbReference type="GO" id="GO:0005524">
    <property type="term" value="F:ATP binding"/>
    <property type="evidence" value="ECO:0007669"/>
    <property type="project" value="InterPro"/>
</dbReference>
<dbReference type="GO" id="GO:0016020">
    <property type="term" value="C:membrane"/>
    <property type="evidence" value="ECO:0007669"/>
    <property type="project" value="UniProtKB-SubCell"/>
</dbReference>
<protein>
    <recommendedName>
        <fullName evidence="6">ABC transmembrane type-1 domain-containing protein</fullName>
    </recommendedName>
</protein>
<dbReference type="AlphaFoldDB" id="X1NHH7"/>
<organism evidence="7">
    <name type="scientific">marine sediment metagenome</name>
    <dbReference type="NCBI Taxonomy" id="412755"/>
    <lineage>
        <taxon>unclassified sequences</taxon>
        <taxon>metagenomes</taxon>
        <taxon>ecological metagenomes</taxon>
    </lineage>
</organism>
<reference evidence="7" key="1">
    <citation type="journal article" date="2014" name="Front. Microbiol.">
        <title>High frequency of phylogenetically diverse reductive dehalogenase-homologous genes in deep subseafloor sedimentary metagenomes.</title>
        <authorList>
            <person name="Kawai M."/>
            <person name="Futagami T."/>
            <person name="Toyoda A."/>
            <person name="Takaki Y."/>
            <person name="Nishi S."/>
            <person name="Hori S."/>
            <person name="Arai W."/>
            <person name="Tsubouchi T."/>
            <person name="Morono Y."/>
            <person name="Uchiyama I."/>
            <person name="Ito T."/>
            <person name="Fujiyama A."/>
            <person name="Inagaki F."/>
            <person name="Takami H."/>
        </authorList>
    </citation>
    <scope>NUCLEOTIDE SEQUENCE</scope>
    <source>
        <strain evidence="7">Expedition CK06-06</strain>
    </source>
</reference>
<comment type="subcellular location">
    <subcellularLocation>
        <location evidence="1">Membrane</location>
        <topology evidence="1">Multi-pass membrane protein</topology>
    </subcellularLocation>
</comment>
<keyword evidence="2 5" id="KW-0812">Transmembrane</keyword>
<accession>X1NHH7</accession>
<evidence type="ECO:0000256" key="5">
    <source>
        <dbReference type="SAM" id="Phobius"/>
    </source>
</evidence>
<comment type="caution">
    <text evidence="7">The sequence shown here is derived from an EMBL/GenBank/DDBJ whole genome shotgun (WGS) entry which is preliminary data.</text>
</comment>
<feature type="domain" description="ABC transmembrane type-1" evidence="6">
    <location>
        <begin position="48"/>
        <end position="214"/>
    </location>
</feature>
<evidence type="ECO:0000256" key="3">
    <source>
        <dbReference type="ARBA" id="ARBA00022989"/>
    </source>
</evidence>
<evidence type="ECO:0000256" key="4">
    <source>
        <dbReference type="ARBA" id="ARBA00023136"/>
    </source>
</evidence>
<dbReference type="SUPFAM" id="SSF90123">
    <property type="entry name" value="ABC transporter transmembrane region"/>
    <property type="match status" value="1"/>
</dbReference>
<dbReference type="InterPro" id="IPR036640">
    <property type="entry name" value="ABC1_TM_sf"/>
</dbReference>
<keyword evidence="3 5" id="KW-1133">Transmembrane helix</keyword>
<dbReference type="InterPro" id="IPR039421">
    <property type="entry name" value="Type_1_exporter"/>
</dbReference>
<dbReference type="InterPro" id="IPR011527">
    <property type="entry name" value="ABC1_TM_dom"/>
</dbReference>
<evidence type="ECO:0000259" key="6">
    <source>
        <dbReference type="PROSITE" id="PS50929"/>
    </source>
</evidence>
<sequence>MPQSGSKRQLRSAIDADTDEDVVLGKVYDSRVMGRLPKYLASVKLWLALGGSGTVIRALAMLAGPYLVAIATDRFIQTGQLGGLNIIVILFISAGLLVWAGGYMDILFLSYAGQSILFKMRTQMFDHLQRLSLSFFDHNKVGKLMSRVQNDVQHLQYVLTDGILNIITSVLTLVGIATVMLIWNTRLALLTLTVVPALGIAMFIWQQYARRVFI</sequence>
<dbReference type="GO" id="GO:0015421">
    <property type="term" value="F:ABC-type oligopeptide transporter activity"/>
    <property type="evidence" value="ECO:0007669"/>
    <property type="project" value="TreeGrafter"/>
</dbReference>
<feature type="transmembrane region" description="Helical" evidence="5">
    <location>
        <begin position="188"/>
        <end position="205"/>
    </location>
</feature>
<feature type="non-terminal residue" evidence="7">
    <location>
        <position position="214"/>
    </location>
</feature>
<name>X1NHH7_9ZZZZ</name>
<evidence type="ECO:0000256" key="1">
    <source>
        <dbReference type="ARBA" id="ARBA00004141"/>
    </source>
</evidence>
<dbReference type="PANTHER" id="PTHR43394">
    <property type="entry name" value="ATP-DEPENDENT PERMEASE MDL1, MITOCHONDRIAL"/>
    <property type="match status" value="1"/>
</dbReference>
<evidence type="ECO:0000313" key="7">
    <source>
        <dbReference type="EMBL" id="GAI43457.1"/>
    </source>
</evidence>
<feature type="transmembrane region" description="Helical" evidence="5">
    <location>
        <begin position="45"/>
        <end position="66"/>
    </location>
</feature>